<sequence length="154" mass="18041">MESDQTPMEIVNDITLENFIESDQTPMEIVNDITLKNFIESDQTSVETVVNTGTKTDMMTDLKTYRDSVDERRVQYFSDDKKRKSERKTPYKKCICSNSDNNNTFDPYSLKILHSEKCLKRWSRKSRHQKLIFDAVEVSTIPDDLKIKYKAVNI</sequence>
<organism evidence="1 2">
    <name type="scientific">Diversispora epigaea</name>
    <dbReference type="NCBI Taxonomy" id="1348612"/>
    <lineage>
        <taxon>Eukaryota</taxon>
        <taxon>Fungi</taxon>
        <taxon>Fungi incertae sedis</taxon>
        <taxon>Mucoromycota</taxon>
        <taxon>Glomeromycotina</taxon>
        <taxon>Glomeromycetes</taxon>
        <taxon>Diversisporales</taxon>
        <taxon>Diversisporaceae</taxon>
        <taxon>Diversispora</taxon>
    </lineage>
</organism>
<protein>
    <submittedName>
        <fullName evidence="1">Uncharacterized protein</fullName>
    </submittedName>
</protein>
<gene>
    <name evidence="1" type="ORF">Glove_508g56</name>
</gene>
<comment type="caution">
    <text evidence="1">The sequence shown here is derived from an EMBL/GenBank/DDBJ whole genome shotgun (WGS) entry which is preliminary data.</text>
</comment>
<proteinExistence type="predicted"/>
<dbReference type="EMBL" id="PQFF01000440">
    <property type="protein sequence ID" value="RHZ49963.1"/>
    <property type="molecule type" value="Genomic_DNA"/>
</dbReference>
<evidence type="ECO:0000313" key="1">
    <source>
        <dbReference type="EMBL" id="RHZ49963.1"/>
    </source>
</evidence>
<keyword evidence="2" id="KW-1185">Reference proteome</keyword>
<dbReference type="Proteomes" id="UP000266861">
    <property type="component" value="Unassembled WGS sequence"/>
</dbReference>
<accession>A0A397GLM5</accession>
<evidence type="ECO:0000313" key="2">
    <source>
        <dbReference type="Proteomes" id="UP000266861"/>
    </source>
</evidence>
<name>A0A397GLM5_9GLOM</name>
<dbReference type="AlphaFoldDB" id="A0A397GLM5"/>
<reference evidence="1 2" key="1">
    <citation type="submission" date="2018-08" db="EMBL/GenBank/DDBJ databases">
        <title>Genome and evolution of the arbuscular mycorrhizal fungus Diversispora epigaea (formerly Glomus versiforme) and its bacterial endosymbionts.</title>
        <authorList>
            <person name="Sun X."/>
            <person name="Fei Z."/>
            <person name="Harrison M."/>
        </authorList>
    </citation>
    <scope>NUCLEOTIDE SEQUENCE [LARGE SCALE GENOMIC DNA]</scope>
    <source>
        <strain evidence="1 2">IT104</strain>
    </source>
</reference>